<keyword evidence="3" id="KW-1185">Reference proteome</keyword>
<dbReference type="EMBL" id="BMII01000016">
    <property type="protein sequence ID" value="GGB60164.1"/>
    <property type="molecule type" value="Genomic_DNA"/>
</dbReference>
<dbReference type="RefSeq" id="WP_188739309.1">
    <property type="nucleotide sequence ID" value="NZ_CP082926.1"/>
</dbReference>
<keyword evidence="1" id="KW-0732">Signal</keyword>
<organism evidence="2 3">
    <name type="scientific">Shewanella inventionis</name>
    <dbReference type="NCBI Taxonomy" id="1738770"/>
    <lineage>
        <taxon>Bacteria</taxon>
        <taxon>Pseudomonadati</taxon>
        <taxon>Pseudomonadota</taxon>
        <taxon>Gammaproteobacteria</taxon>
        <taxon>Alteromonadales</taxon>
        <taxon>Shewanellaceae</taxon>
        <taxon>Shewanella</taxon>
    </lineage>
</organism>
<feature type="signal peptide" evidence="1">
    <location>
        <begin position="1"/>
        <end position="21"/>
    </location>
</feature>
<comment type="caution">
    <text evidence="2">The sequence shown here is derived from an EMBL/GenBank/DDBJ whole genome shotgun (WGS) entry which is preliminary data.</text>
</comment>
<evidence type="ECO:0000313" key="2">
    <source>
        <dbReference type="EMBL" id="GGB60164.1"/>
    </source>
</evidence>
<gene>
    <name evidence="2" type="ORF">GCM10011607_21030</name>
</gene>
<evidence type="ECO:0000256" key="1">
    <source>
        <dbReference type="SAM" id="SignalP"/>
    </source>
</evidence>
<proteinExistence type="predicted"/>
<dbReference type="InterPro" id="IPR049848">
    <property type="entry name" value="TapY2-like"/>
</dbReference>
<dbReference type="NCBIfam" id="NF038109">
    <property type="entry name" value="tapY2_fam"/>
    <property type="match status" value="1"/>
</dbReference>
<feature type="chain" id="PRO_5045511033" evidence="1">
    <location>
        <begin position="22"/>
        <end position="101"/>
    </location>
</feature>
<accession>A0ABQ1J500</accession>
<sequence length="101" mass="11428">MNMIKPIVTVLTLLLSMNVIADETTTLTPYKCHIETPNGSNIALFTWDAAQVVQEQSALLADYVPTITNERLIVKRVIECITEDKVFKDVLVREQDAQRTH</sequence>
<dbReference type="Proteomes" id="UP000617555">
    <property type="component" value="Unassembled WGS sequence"/>
</dbReference>
<protein>
    <submittedName>
        <fullName evidence="2">Uncharacterized protein</fullName>
    </submittedName>
</protein>
<reference evidence="3" key="1">
    <citation type="journal article" date="2019" name="Int. J. Syst. Evol. Microbiol.">
        <title>The Global Catalogue of Microorganisms (GCM) 10K type strain sequencing project: providing services to taxonomists for standard genome sequencing and annotation.</title>
        <authorList>
            <consortium name="The Broad Institute Genomics Platform"/>
            <consortium name="The Broad Institute Genome Sequencing Center for Infectious Disease"/>
            <person name="Wu L."/>
            <person name="Ma J."/>
        </authorList>
    </citation>
    <scope>NUCLEOTIDE SEQUENCE [LARGE SCALE GENOMIC DNA]</scope>
    <source>
        <strain evidence="3">CGMCC 1.15339</strain>
    </source>
</reference>
<evidence type="ECO:0000313" key="3">
    <source>
        <dbReference type="Proteomes" id="UP000617555"/>
    </source>
</evidence>
<name>A0ABQ1J500_9GAMM</name>